<organism evidence="10 11">
    <name type="scientific">Marinobacterium aestuarii</name>
    <dbReference type="NCBI Taxonomy" id="1821621"/>
    <lineage>
        <taxon>Bacteria</taxon>
        <taxon>Pseudomonadati</taxon>
        <taxon>Pseudomonadota</taxon>
        <taxon>Gammaproteobacteria</taxon>
        <taxon>Oceanospirillales</taxon>
        <taxon>Oceanospirillaceae</taxon>
        <taxon>Marinobacterium</taxon>
    </lineage>
</organism>
<reference evidence="10 11" key="2">
    <citation type="journal article" date="2018" name="Int. J. Syst. Evol. Microbiol.">
        <title>Marinobacterium aestuarii sp. nov., a benzene-degrading marine bacterium isolated from estuary sediment.</title>
        <authorList>
            <person name="Bae S.S."/>
            <person name="Jung J."/>
            <person name="Chung D."/>
            <person name="Baek K."/>
        </authorList>
    </citation>
    <scope>NUCLEOTIDE SEQUENCE [LARGE SCALE GENOMIC DNA]</scope>
    <source>
        <strain evidence="10 11">ST58-10</strain>
    </source>
</reference>
<keyword evidence="1 6" id="KW-0597">Phosphoprotein</keyword>
<evidence type="ECO:0000256" key="6">
    <source>
        <dbReference type="PROSITE-ProRule" id="PRU00169"/>
    </source>
</evidence>
<evidence type="ECO:0000313" key="11">
    <source>
        <dbReference type="Proteomes" id="UP000078070"/>
    </source>
</evidence>
<dbReference type="InterPro" id="IPR001789">
    <property type="entry name" value="Sig_transdc_resp-reg_receiver"/>
</dbReference>
<feature type="modified residue" description="4-aspartylphosphate" evidence="6">
    <location>
        <position position="51"/>
    </location>
</feature>
<dbReference type="PANTHER" id="PTHR48111">
    <property type="entry name" value="REGULATOR OF RPOS"/>
    <property type="match status" value="1"/>
</dbReference>
<evidence type="ECO:0000313" key="10">
    <source>
        <dbReference type="EMBL" id="ANG62277.1"/>
    </source>
</evidence>
<dbReference type="GO" id="GO:0005829">
    <property type="term" value="C:cytosol"/>
    <property type="evidence" value="ECO:0007669"/>
    <property type="project" value="TreeGrafter"/>
</dbReference>
<dbReference type="CDD" id="cd00383">
    <property type="entry name" value="trans_reg_C"/>
    <property type="match status" value="1"/>
</dbReference>
<keyword evidence="2" id="KW-0902">Two-component regulatory system</keyword>
<feature type="domain" description="Response regulatory" evidence="8">
    <location>
        <begin position="2"/>
        <end position="116"/>
    </location>
</feature>
<dbReference type="Pfam" id="PF00486">
    <property type="entry name" value="Trans_reg_C"/>
    <property type="match status" value="1"/>
</dbReference>
<dbReference type="InterPro" id="IPR011006">
    <property type="entry name" value="CheY-like_superfamily"/>
</dbReference>
<name>A0A1A9EWP7_9GAMM</name>
<evidence type="ECO:0000256" key="1">
    <source>
        <dbReference type="ARBA" id="ARBA00022553"/>
    </source>
</evidence>
<dbReference type="GO" id="GO:0000976">
    <property type="term" value="F:transcription cis-regulatory region binding"/>
    <property type="evidence" value="ECO:0007669"/>
    <property type="project" value="TreeGrafter"/>
</dbReference>
<keyword evidence="11" id="KW-1185">Reference proteome</keyword>
<dbReference type="InterPro" id="IPR001867">
    <property type="entry name" value="OmpR/PhoB-type_DNA-bd"/>
</dbReference>
<keyword evidence="3" id="KW-0805">Transcription regulation</keyword>
<dbReference type="SMART" id="SM00862">
    <property type="entry name" value="Trans_reg_C"/>
    <property type="match status" value="1"/>
</dbReference>
<keyword evidence="4 7" id="KW-0238">DNA-binding</keyword>
<evidence type="ECO:0000256" key="3">
    <source>
        <dbReference type="ARBA" id="ARBA00023015"/>
    </source>
</evidence>
<proteinExistence type="predicted"/>
<dbReference type="CDD" id="cd17574">
    <property type="entry name" value="REC_OmpR"/>
    <property type="match status" value="1"/>
</dbReference>
<dbReference type="GO" id="GO:0032993">
    <property type="term" value="C:protein-DNA complex"/>
    <property type="evidence" value="ECO:0007669"/>
    <property type="project" value="TreeGrafter"/>
</dbReference>
<accession>A0A1A9EWP7</accession>
<dbReference type="PROSITE" id="PS50110">
    <property type="entry name" value="RESPONSE_REGULATORY"/>
    <property type="match status" value="1"/>
</dbReference>
<dbReference type="RefSeq" id="WP_067379973.1">
    <property type="nucleotide sequence ID" value="NZ_CP015839.1"/>
</dbReference>
<feature type="domain" description="OmpR/PhoB-type" evidence="9">
    <location>
        <begin position="124"/>
        <end position="221"/>
    </location>
</feature>
<evidence type="ECO:0000256" key="5">
    <source>
        <dbReference type="ARBA" id="ARBA00023163"/>
    </source>
</evidence>
<evidence type="ECO:0000259" key="9">
    <source>
        <dbReference type="PROSITE" id="PS51755"/>
    </source>
</evidence>
<dbReference type="AlphaFoldDB" id="A0A1A9EWP7"/>
<dbReference type="Gene3D" id="3.40.50.2300">
    <property type="match status" value="1"/>
</dbReference>
<dbReference type="Pfam" id="PF00072">
    <property type="entry name" value="Response_reg"/>
    <property type="match status" value="1"/>
</dbReference>
<dbReference type="SMART" id="SM00448">
    <property type="entry name" value="REC"/>
    <property type="match status" value="1"/>
</dbReference>
<dbReference type="KEGG" id="mars:A8C75_07075"/>
<evidence type="ECO:0000256" key="4">
    <source>
        <dbReference type="ARBA" id="ARBA00023125"/>
    </source>
</evidence>
<evidence type="ECO:0000259" key="8">
    <source>
        <dbReference type="PROSITE" id="PS50110"/>
    </source>
</evidence>
<evidence type="ECO:0000256" key="2">
    <source>
        <dbReference type="ARBA" id="ARBA00023012"/>
    </source>
</evidence>
<gene>
    <name evidence="10" type="ORF">A8C75_07075</name>
</gene>
<dbReference type="GO" id="GO:0006355">
    <property type="term" value="P:regulation of DNA-templated transcription"/>
    <property type="evidence" value="ECO:0007669"/>
    <property type="project" value="InterPro"/>
</dbReference>
<dbReference type="PANTHER" id="PTHR48111:SF22">
    <property type="entry name" value="REGULATOR OF RPOS"/>
    <property type="match status" value="1"/>
</dbReference>
<protein>
    <submittedName>
        <fullName evidence="10">XRE family transcriptional regulator</fullName>
    </submittedName>
</protein>
<reference evidence="11" key="1">
    <citation type="submission" date="2016-05" db="EMBL/GenBank/DDBJ databases">
        <authorList>
            <person name="Baek K."/>
            <person name="Yang S.-J."/>
        </authorList>
    </citation>
    <scope>NUCLEOTIDE SEQUENCE [LARGE SCALE GENOMIC DNA]</scope>
    <source>
        <strain evidence="11">ST58-10</strain>
    </source>
</reference>
<dbReference type="SUPFAM" id="SSF52172">
    <property type="entry name" value="CheY-like"/>
    <property type="match status" value="1"/>
</dbReference>
<keyword evidence="5" id="KW-0804">Transcription</keyword>
<sequence length="232" mass="25912">MNVLVADDDANILAGIADFLQWRGIDTDCASHGAQVLELCRQHQYDVLILDIMMPRVSGLSACQQLRALGVTTPILFLTALDTLDDKVRGFQSGADDYLVKPFAMAELVCRVEALSKRESRQMLRRLSFGPLALDVEQATASREGQPLNLTAQSFKLLKHLVAKAPRAVPREELEQLLWGDNLPNSDALRSLLYQLRMQLDKPFSQPMLTTVRGIGFRLTLPRDTHANETEL</sequence>
<dbReference type="InterPro" id="IPR039420">
    <property type="entry name" value="WalR-like"/>
</dbReference>
<dbReference type="GO" id="GO:0000156">
    <property type="term" value="F:phosphorelay response regulator activity"/>
    <property type="evidence" value="ECO:0007669"/>
    <property type="project" value="TreeGrafter"/>
</dbReference>
<evidence type="ECO:0000256" key="7">
    <source>
        <dbReference type="PROSITE-ProRule" id="PRU01091"/>
    </source>
</evidence>
<dbReference type="Gene3D" id="1.10.10.10">
    <property type="entry name" value="Winged helix-like DNA-binding domain superfamily/Winged helix DNA-binding domain"/>
    <property type="match status" value="1"/>
</dbReference>
<dbReference type="InterPro" id="IPR036388">
    <property type="entry name" value="WH-like_DNA-bd_sf"/>
</dbReference>
<dbReference type="EMBL" id="CP015839">
    <property type="protein sequence ID" value="ANG62277.1"/>
    <property type="molecule type" value="Genomic_DNA"/>
</dbReference>
<dbReference type="PROSITE" id="PS51755">
    <property type="entry name" value="OMPR_PHOB"/>
    <property type="match status" value="1"/>
</dbReference>
<dbReference type="Proteomes" id="UP000078070">
    <property type="component" value="Chromosome"/>
</dbReference>
<feature type="DNA-binding region" description="OmpR/PhoB-type" evidence="7">
    <location>
        <begin position="124"/>
        <end position="221"/>
    </location>
</feature>
<dbReference type="STRING" id="1821621.A8C75_07075"/>
<dbReference type="OrthoDB" id="9802426at2"/>